<sequence length="205" mass="22941">MYMGMVIDLKKCIGCHSCAVACKLNNNLPDGMWWNRILTKGGETMDTASGTYPDKLNLMHLPVNCQHCEDAPCVKACPVGASYKADDGTVQIDYDKCIGCRMCMAACPYDARSFNWKEPEYPVDHAVGEADAPKHQGHIVEKCTFCKNRRERGEVPACMELCLGRARYWGDLDDPESDAAKAMRGRKTMRLLEEKGTKPSVYYLL</sequence>
<dbReference type="OrthoDB" id="9810688at2"/>
<keyword evidence="1" id="KW-0004">4Fe-4S</keyword>
<name>A0A1I3IBG9_SELRU</name>
<dbReference type="SUPFAM" id="SSF54862">
    <property type="entry name" value="4Fe-4S ferredoxins"/>
    <property type="match status" value="1"/>
</dbReference>
<feature type="domain" description="4Fe-4S ferredoxin-type" evidence="5">
    <location>
        <begin position="56"/>
        <end position="87"/>
    </location>
</feature>
<organism evidence="6 7">
    <name type="scientific">Selenomonas ruminantium</name>
    <dbReference type="NCBI Taxonomy" id="971"/>
    <lineage>
        <taxon>Bacteria</taxon>
        <taxon>Bacillati</taxon>
        <taxon>Bacillota</taxon>
        <taxon>Negativicutes</taxon>
        <taxon>Selenomonadales</taxon>
        <taxon>Selenomonadaceae</taxon>
        <taxon>Selenomonas</taxon>
    </lineage>
</organism>
<accession>A0A1I3IBG9</accession>
<reference evidence="6 7" key="1">
    <citation type="submission" date="2016-10" db="EMBL/GenBank/DDBJ databases">
        <authorList>
            <person name="de Groot N.N."/>
        </authorList>
    </citation>
    <scope>NUCLEOTIDE SEQUENCE [LARGE SCALE GENOMIC DNA]</scope>
    <source>
        <strain evidence="6 7">Z108</strain>
    </source>
</reference>
<dbReference type="InterPro" id="IPR017896">
    <property type="entry name" value="4Fe4S_Fe-S-bd"/>
</dbReference>
<protein>
    <submittedName>
        <fullName evidence="6">Prokaryotic molybdopterin-containing oxidoreductase family, iron-sulfur binding subunit</fullName>
    </submittedName>
</protein>
<dbReference type="Pfam" id="PF13247">
    <property type="entry name" value="Fer4_11"/>
    <property type="match status" value="2"/>
</dbReference>
<feature type="domain" description="4Fe-4S ferredoxin-type" evidence="5">
    <location>
        <begin position="88"/>
        <end position="117"/>
    </location>
</feature>
<dbReference type="PROSITE" id="PS51379">
    <property type="entry name" value="4FE4S_FER_2"/>
    <property type="match status" value="3"/>
</dbReference>
<dbReference type="GO" id="GO:0046872">
    <property type="term" value="F:metal ion binding"/>
    <property type="evidence" value="ECO:0007669"/>
    <property type="project" value="UniProtKB-KW"/>
</dbReference>
<dbReference type="AlphaFoldDB" id="A0A1I3IBG9"/>
<evidence type="ECO:0000313" key="7">
    <source>
        <dbReference type="Proteomes" id="UP000183639"/>
    </source>
</evidence>
<keyword evidence="2" id="KW-0479">Metal-binding</keyword>
<dbReference type="PANTHER" id="PTHR43177">
    <property type="entry name" value="PROTEIN NRFC"/>
    <property type="match status" value="1"/>
</dbReference>
<keyword evidence="3" id="KW-0408">Iron</keyword>
<evidence type="ECO:0000256" key="2">
    <source>
        <dbReference type="ARBA" id="ARBA00022723"/>
    </source>
</evidence>
<dbReference type="PROSITE" id="PS00198">
    <property type="entry name" value="4FE4S_FER_1"/>
    <property type="match status" value="1"/>
</dbReference>
<proteinExistence type="predicted"/>
<dbReference type="Pfam" id="PF12797">
    <property type="entry name" value="Fer4_2"/>
    <property type="match status" value="1"/>
</dbReference>
<feature type="domain" description="4Fe-4S ferredoxin-type" evidence="5">
    <location>
        <begin position="3"/>
        <end position="32"/>
    </location>
</feature>
<dbReference type="InterPro" id="IPR017900">
    <property type="entry name" value="4Fe4S_Fe_S_CS"/>
</dbReference>
<dbReference type="Gene3D" id="3.30.70.20">
    <property type="match status" value="2"/>
</dbReference>
<gene>
    <name evidence="6" type="ORF">SAMN04487861_14211</name>
</gene>
<evidence type="ECO:0000313" key="6">
    <source>
        <dbReference type="EMBL" id="SFI45177.1"/>
    </source>
</evidence>
<evidence type="ECO:0000256" key="3">
    <source>
        <dbReference type="ARBA" id="ARBA00023004"/>
    </source>
</evidence>
<evidence type="ECO:0000259" key="5">
    <source>
        <dbReference type="PROSITE" id="PS51379"/>
    </source>
</evidence>
<keyword evidence="4" id="KW-0411">Iron-sulfur</keyword>
<evidence type="ECO:0000256" key="4">
    <source>
        <dbReference type="ARBA" id="ARBA00023014"/>
    </source>
</evidence>
<evidence type="ECO:0000256" key="1">
    <source>
        <dbReference type="ARBA" id="ARBA00022485"/>
    </source>
</evidence>
<dbReference type="CDD" id="cd10551">
    <property type="entry name" value="PsrB"/>
    <property type="match status" value="1"/>
</dbReference>
<dbReference type="RefSeq" id="WP_075445839.1">
    <property type="nucleotide sequence ID" value="NZ_FOQK01000042.1"/>
</dbReference>
<dbReference type="Proteomes" id="UP000183639">
    <property type="component" value="Unassembled WGS sequence"/>
</dbReference>
<dbReference type="EMBL" id="FOQK01000042">
    <property type="protein sequence ID" value="SFI45177.1"/>
    <property type="molecule type" value="Genomic_DNA"/>
</dbReference>
<dbReference type="InterPro" id="IPR050954">
    <property type="entry name" value="ET_IronSulfur_Cluster-Binding"/>
</dbReference>
<dbReference type="PANTHER" id="PTHR43177:SF3">
    <property type="entry name" value="PROTEIN NRFC HOMOLOG"/>
    <property type="match status" value="1"/>
</dbReference>
<dbReference type="GO" id="GO:0051539">
    <property type="term" value="F:4 iron, 4 sulfur cluster binding"/>
    <property type="evidence" value="ECO:0007669"/>
    <property type="project" value="UniProtKB-KW"/>
</dbReference>